<dbReference type="Proteomes" id="UP001379533">
    <property type="component" value="Chromosome"/>
</dbReference>
<gene>
    <name evidence="1" type="ORF">LZC95_30400</name>
</gene>
<evidence type="ECO:0000313" key="2">
    <source>
        <dbReference type="Proteomes" id="UP001379533"/>
    </source>
</evidence>
<proteinExistence type="predicted"/>
<name>A0ABZ2JW93_9BACT</name>
<dbReference type="EMBL" id="CP089982">
    <property type="protein sequence ID" value="WXA90753.1"/>
    <property type="molecule type" value="Genomic_DNA"/>
</dbReference>
<organism evidence="1 2">
    <name type="scientific">Pendulispora brunnea</name>
    <dbReference type="NCBI Taxonomy" id="2905690"/>
    <lineage>
        <taxon>Bacteria</taxon>
        <taxon>Pseudomonadati</taxon>
        <taxon>Myxococcota</taxon>
        <taxon>Myxococcia</taxon>
        <taxon>Myxococcales</taxon>
        <taxon>Sorangiineae</taxon>
        <taxon>Pendulisporaceae</taxon>
        <taxon>Pendulispora</taxon>
    </lineage>
</organism>
<keyword evidence="2" id="KW-1185">Reference proteome</keyword>
<dbReference type="RefSeq" id="WP_394841372.1">
    <property type="nucleotide sequence ID" value="NZ_CP089982.1"/>
</dbReference>
<protein>
    <submittedName>
        <fullName evidence="1">Uncharacterized protein</fullName>
    </submittedName>
</protein>
<accession>A0ABZ2JW93</accession>
<evidence type="ECO:0000313" key="1">
    <source>
        <dbReference type="EMBL" id="WXA90753.1"/>
    </source>
</evidence>
<dbReference type="PROSITE" id="PS51257">
    <property type="entry name" value="PROKAR_LIPOPROTEIN"/>
    <property type="match status" value="1"/>
</dbReference>
<reference evidence="1 2" key="1">
    <citation type="submission" date="2021-12" db="EMBL/GenBank/DDBJ databases">
        <title>Discovery of the Pendulisporaceae a myxobacterial family with distinct sporulation behavior and unique specialized metabolism.</title>
        <authorList>
            <person name="Garcia R."/>
            <person name="Popoff A."/>
            <person name="Bader C.D."/>
            <person name="Loehr J."/>
            <person name="Walesch S."/>
            <person name="Walt C."/>
            <person name="Boldt J."/>
            <person name="Bunk B."/>
            <person name="Haeckl F.J.F.P.J."/>
            <person name="Gunesch A.P."/>
            <person name="Birkelbach J."/>
            <person name="Nuebel U."/>
            <person name="Pietschmann T."/>
            <person name="Bach T."/>
            <person name="Mueller R."/>
        </authorList>
    </citation>
    <scope>NUCLEOTIDE SEQUENCE [LARGE SCALE GENOMIC DNA]</scope>
    <source>
        <strain evidence="1 2">MSr12523</strain>
    </source>
</reference>
<sequence length="637" mass="70869">MMNTFARRVLGTSLVVALALTACRDSDDDDVAEAQPELSGVPANTIVSSKLLPHLDFLFNKLAVEKKDFTLDGTKAFNGRDEFLPGKIAIGFSYLLIGTPESDPKFADYLSKYREIADLTIDDTNKTWGIFYYMSALNKLKNAGLLERAVSADTLAKLRTKLDWRTFVNPVDYTLIGLPTNYYGVAFSIARLRELLGWEDGTGQQNLMAKMIKHYETYSEYGFSDETDGQGRFDRYSVLLIGEICQRLIETGLEVTPQLKGWLRKSVDLILLRLNVAGNGFDYGRSLGPYADTAFLEVLSAAEHLDVLTPKEKEIAYAFASRASAKFVQYWYDADMKSVNLWEKGRRTDAYRGKHRILGENLSLSHQLLYTTNLWNADGYKDKTPMDTDDYVDYLRGLPRSTLTWFARGDYERALVTYRDGLRTFSLPIVNGGDTYHRLNAYFAVPYSYNLLSGVADSDFPQLQPRFSLAGGKQLIPAAYIKNVTTEEHGKTLTVRFRQTELDDVATKTPASNASITAETTYVFEPGKITRTSTYAPSGAAVQLDKIAMEFGSFSDGATANGRRFTYQSGDVTAFEVQGLETCAAKSVATDTGYQTPTGGSKTSVVCESGATLLDKPLTIRWVLEYKSPSVASFVPR</sequence>